<dbReference type="Gene3D" id="3.40.50.720">
    <property type="entry name" value="NAD(P)-binding Rossmann-like Domain"/>
    <property type="match status" value="1"/>
</dbReference>
<keyword evidence="1" id="KW-0812">Transmembrane</keyword>
<comment type="caution">
    <text evidence="3">The sequence shown here is derived from an EMBL/GenBank/DDBJ whole genome shotgun (WGS) entry which is preliminary data.</text>
</comment>
<dbReference type="GO" id="GO:0005737">
    <property type="term" value="C:cytoplasm"/>
    <property type="evidence" value="ECO:0007669"/>
    <property type="project" value="TreeGrafter"/>
</dbReference>
<sequence length="431" mass="45009">MAAAPPGGAVPADLATAAFSRQQNLVDFDDELVRRQRCFVVGSGGVGSCIGMTLARMGVAHVTFVDMDTVATSNLNRQLLFTPDQVGMNKVDACKQSLERSHAFRTSAAALHCNAVTRWADIVAEAQEQHMTAIFNGCDHGGFFDIALQALARALDSPCLYTAASTYAYTYQVDSYGTAAGEPCLLCTNPPAHSISIDDFAAASGAGRASEDAAGAITAEEALAVLKRVYQSEHELLPGMVRRSIAAASDGAATLPRTRGAVLRFRSALTGEILAELTPARVLAHTSLAFIPADPKPDTSSVGSWAVVCCMGSMFAVNCWVQRLAGQDVPPMTIANINAQRGSVWREQMGWDSFKFHPKPSDGCTLCGFKAPGMPAEEVAAMAAAEAAAAAEAKERNRAATLARGFAAAAALGAGLIGLLSVALARRGAQA</sequence>
<evidence type="ECO:0000256" key="1">
    <source>
        <dbReference type="SAM" id="Phobius"/>
    </source>
</evidence>
<organism evidence="3 4">
    <name type="scientific">Cafeteria roenbergensis</name>
    <name type="common">Marine flagellate</name>
    <dbReference type="NCBI Taxonomy" id="33653"/>
    <lineage>
        <taxon>Eukaryota</taxon>
        <taxon>Sar</taxon>
        <taxon>Stramenopiles</taxon>
        <taxon>Bigyra</taxon>
        <taxon>Opalozoa</taxon>
        <taxon>Bicosoecida</taxon>
        <taxon>Cafeteriaceae</taxon>
        <taxon>Cafeteria</taxon>
    </lineage>
</organism>
<keyword evidence="4" id="KW-1185">Reference proteome</keyword>
<gene>
    <name evidence="3" type="ORF">FNF29_03648</name>
</gene>
<keyword evidence="1" id="KW-0472">Membrane</keyword>
<dbReference type="Pfam" id="PF00899">
    <property type="entry name" value="ThiF"/>
    <property type="match status" value="1"/>
</dbReference>
<evidence type="ECO:0000313" key="3">
    <source>
        <dbReference type="EMBL" id="KAA0152761.1"/>
    </source>
</evidence>
<feature type="transmembrane region" description="Helical" evidence="1">
    <location>
        <begin position="406"/>
        <end position="425"/>
    </location>
</feature>
<dbReference type="InterPro" id="IPR035985">
    <property type="entry name" value="Ubiquitin-activating_enz"/>
</dbReference>
<dbReference type="InterPro" id="IPR045886">
    <property type="entry name" value="ThiF/MoeB/HesA"/>
</dbReference>
<dbReference type="AlphaFoldDB" id="A0A5A8CLP4"/>
<evidence type="ECO:0000259" key="2">
    <source>
        <dbReference type="Pfam" id="PF00899"/>
    </source>
</evidence>
<name>A0A5A8CLP4_CAFRO</name>
<dbReference type="InterPro" id="IPR000594">
    <property type="entry name" value="ThiF_NAD_FAD-bd"/>
</dbReference>
<dbReference type="Proteomes" id="UP000323011">
    <property type="component" value="Unassembled WGS sequence"/>
</dbReference>
<dbReference type="GO" id="GO:0008641">
    <property type="term" value="F:ubiquitin-like modifier activating enzyme activity"/>
    <property type="evidence" value="ECO:0007669"/>
    <property type="project" value="InterPro"/>
</dbReference>
<dbReference type="GO" id="GO:0016779">
    <property type="term" value="F:nucleotidyltransferase activity"/>
    <property type="evidence" value="ECO:0007669"/>
    <property type="project" value="TreeGrafter"/>
</dbReference>
<dbReference type="OMA" id="ICKHASP"/>
<accession>A0A5A8CLP4</accession>
<dbReference type="PANTHER" id="PTHR10953">
    <property type="entry name" value="UBIQUITIN-ACTIVATING ENZYME E1"/>
    <property type="match status" value="1"/>
</dbReference>
<dbReference type="PANTHER" id="PTHR10953:SF102">
    <property type="entry name" value="ADENYLYLTRANSFERASE AND SULFURTRANSFERASE MOCS3"/>
    <property type="match status" value="1"/>
</dbReference>
<dbReference type="EMBL" id="VLTN01000019">
    <property type="protein sequence ID" value="KAA0152761.1"/>
    <property type="molecule type" value="Genomic_DNA"/>
</dbReference>
<dbReference type="SUPFAM" id="SSF69572">
    <property type="entry name" value="Activating enzymes of the ubiquitin-like proteins"/>
    <property type="match status" value="1"/>
</dbReference>
<feature type="domain" description="THIF-type NAD/FAD binding fold" evidence="2">
    <location>
        <begin position="31"/>
        <end position="233"/>
    </location>
</feature>
<evidence type="ECO:0000313" key="4">
    <source>
        <dbReference type="Proteomes" id="UP000323011"/>
    </source>
</evidence>
<protein>
    <recommendedName>
        <fullName evidence="2">THIF-type NAD/FAD binding fold domain-containing protein</fullName>
    </recommendedName>
</protein>
<proteinExistence type="predicted"/>
<keyword evidence="1" id="KW-1133">Transmembrane helix</keyword>
<dbReference type="GO" id="GO:0004792">
    <property type="term" value="F:thiosulfate-cyanide sulfurtransferase activity"/>
    <property type="evidence" value="ECO:0007669"/>
    <property type="project" value="TreeGrafter"/>
</dbReference>
<reference evidence="3 4" key="1">
    <citation type="submission" date="2019-07" db="EMBL/GenBank/DDBJ databases">
        <title>Genomes of Cafeteria roenbergensis.</title>
        <authorList>
            <person name="Fischer M.G."/>
            <person name="Hackl T."/>
            <person name="Roman M."/>
        </authorList>
    </citation>
    <scope>NUCLEOTIDE SEQUENCE [LARGE SCALE GENOMIC DNA]</scope>
    <source>
        <strain evidence="3 4">BVI</strain>
    </source>
</reference>